<evidence type="ECO:0000256" key="3">
    <source>
        <dbReference type="ARBA" id="ARBA00022643"/>
    </source>
</evidence>
<evidence type="ECO:0000256" key="4">
    <source>
        <dbReference type="ARBA" id="ARBA00022857"/>
    </source>
</evidence>
<comment type="cofactor">
    <cofactor evidence="1">
        <name>FMN</name>
        <dbReference type="ChEBI" id="CHEBI:58210"/>
    </cofactor>
</comment>
<dbReference type="GO" id="GO:0003959">
    <property type="term" value="F:NADPH dehydrogenase activity"/>
    <property type="evidence" value="ECO:0007669"/>
    <property type="project" value="InterPro"/>
</dbReference>
<keyword evidence="3" id="KW-0288">FMN</keyword>
<keyword evidence="2" id="KW-0285">Flavoprotein</keyword>
<gene>
    <name evidence="7" type="ORF">AVDCRST_MAG75-1977</name>
</gene>
<dbReference type="Pfam" id="PF00724">
    <property type="entry name" value="Oxidored_FMN"/>
    <property type="match status" value="1"/>
</dbReference>
<name>A0A6J4NXX1_9ACTN</name>
<dbReference type="InterPro" id="IPR044152">
    <property type="entry name" value="YqjM-like"/>
</dbReference>
<keyword evidence="4" id="KW-0521">NADP</keyword>
<dbReference type="Gene3D" id="3.20.20.70">
    <property type="entry name" value="Aldolase class I"/>
    <property type="match status" value="1"/>
</dbReference>
<reference evidence="7" key="1">
    <citation type="submission" date="2020-02" db="EMBL/GenBank/DDBJ databases">
        <authorList>
            <person name="Meier V. D."/>
        </authorList>
    </citation>
    <scope>NUCLEOTIDE SEQUENCE</scope>
    <source>
        <strain evidence="7">AVDCRST_MAG75</strain>
    </source>
</reference>
<proteinExistence type="predicted"/>
<dbReference type="GO" id="GO:0010181">
    <property type="term" value="F:FMN binding"/>
    <property type="evidence" value="ECO:0007669"/>
    <property type="project" value="InterPro"/>
</dbReference>
<dbReference type="PANTHER" id="PTHR43303">
    <property type="entry name" value="NADPH DEHYDROGENASE C23G7.10C-RELATED"/>
    <property type="match status" value="1"/>
</dbReference>
<dbReference type="AlphaFoldDB" id="A0A6J4NXX1"/>
<dbReference type="InterPro" id="IPR013785">
    <property type="entry name" value="Aldolase_TIM"/>
</dbReference>
<dbReference type="PANTHER" id="PTHR43303:SF4">
    <property type="entry name" value="NADPH DEHYDROGENASE C23G7.10C-RELATED"/>
    <property type="match status" value="1"/>
</dbReference>
<dbReference type="SUPFAM" id="SSF51395">
    <property type="entry name" value="FMN-linked oxidoreductases"/>
    <property type="match status" value="1"/>
</dbReference>
<feature type="domain" description="NADH:flavin oxidoreductase/NADH oxidase N-terminal" evidence="6">
    <location>
        <begin position="4"/>
        <end position="307"/>
    </location>
</feature>
<evidence type="ECO:0000256" key="2">
    <source>
        <dbReference type="ARBA" id="ARBA00022630"/>
    </source>
</evidence>
<dbReference type="InterPro" id="IPR001155">
    <property type="entry name" value="OxRdtase_FMN_N"/>
</dbReference>
<evidence type="ECO:0000256" key="5">
    <source>
        <dbReference type="ARBA" id="ARBA00023002"/>
    </source>
</evidence>
<dbReference type="CDD" id="cd02932">
    <property type="entry name" value="OYE_YqiM_FMN"/>
    <property type="match status" value="1"/>
</dbReference>
<evidence type="ECO:0000256" key="1">
    <source>
        <dbReference type="ARBA" id="ARBA00001917"/>
    </source>
</evidence>
<evidence type="ECO:0000313" key="7">
    <source>
        <dbReference type="EMBL" id="CAA9398651.1"/>
    </source>
</evidence>
<accession>A0A6J4NXX1</accession>
<dbReference type="EMBL" id="CADCUO010000126">
    <property type="protein sequence ID" value="CAA9398651.1"/>
    <property type="molecule type" value="Genomic_DNA"/>
</dbReference>
<protein>
    <submittedName>
        <fullName evidence="7">NADH-dependent flavin oxidoreductase</fullName>
    </submittedName>
</protein>
<dbReference type="GO" id="GO:0050661">
    <property type="term" value="F:NADP binding"/>
    <property type="evidence" value="ECO:0007669"/>
    <property type="project" value="InterPro"/>
</dbReference>
<sequence length="335" mass="35250">MPGDWHLVHLGARATGGFGLVTTEAAAVSPEGRITPEDAGIWNDEQAAAWARISSFVREQGAVPGMQLAHAGRKASTHSFWDAVDGSIPTDGGGWTTAAPSAVAFEGLAVPQQLSVDGIAQVVADFAAAAARADRAGFDVAELHAAHGYLLHEFLSPLSNHRDDSYGGPLRNRARLLTEIVTAVRLMWPEHKPLFVRFSGTDWVRDGWSAEDTAQVARWVGELGVDLVDVSSGGNVARAPIPVGPGYQVPLAAEVRKAAGLPTAAVGMITEPGQAASIVADGYADAVMLGRVALREPAWPQRAAHELGVAPVQARYAPQYTRGAWPAEEPLARSA</sequence>
<evidence type="ECO:0000259" key="6">
    <source>
        <dbReference type="Pfam" id="PF00724"/>
    </source>
</evidence>
<keyword evidence="5" id="KW-0560">Oxidoreductase</keyword>
<organism evidence="7">
    <name type="scientific">uncultured Propionibacteriaceae bacterium</name>
    <dbReference type="NCBI Taxonomy" id="257457"/>
    <lineage>
        <taxon>Bacteria</taxon>
        <taxon>Bacillati</taxon>
        <taxon>Actinomycetota</taxon>
        <taxon>Actinomycetes</taxon>
        <taxon>Propionibacteriales</taxon>
        <taxon>Propionibacteriaceae</taxon>
        <taxon>environmental samples</taxon>
    </lineage>
</organism>